<keyword evidence="2" id="KW-0812">Transmembrane</keyword>
<keyword evidence="2" id="KW-1133">Transmembrane helix</keyword>
<evidence type="ECO:0000256" key="2">
    <source>
        <dbReference type="SAM" id="Phobius"/>
    </source>
</evidence>
<feature type="transmembrane region" description="Helical" evidence="2">
    <location>
        <begin position="38"/>
        <end position="61"/>
    </location>
</feature>
<dbReference type="AlphaFoldDB" id="A0A1X1WS16"/>
<sequence length="121" mass="12402">MAKLLSMTQTPESSEPPVVAAQPSSSDQYGRPSRVDQIWSVVAIAAGALFIVSVIFFWGFFLGRATDGPNGGHRSSGGGMGESSCPMMGSGGGMRPGMMGPGTSTEPHQSTTPAPQPAPHP</sequence>
<comment type="caution">
    <text evidence="3">The sequence shown here is derived from an EMBL/GenBank/DDBJ whole genome shotgun (WGS) entry which is preliminary data.</text>
</comment>
<feature type="region of interest" description="Disordered" evidence="1">
    <location>
        <begin position="67"/>
        <end position="121"/>
    </location>
</feature>
<accession>A0A1X1WS16</accession>
<evidence type="ECO:0000256" key="1">
    <source>
        <dbReference type="SAM" id="MobiDB-lite"/>
    </source>
</evidence>
<dbReference type="Proteomes" id="UP000193928">
    <property type="component" value="Unassembled WGS sequence"/>
</dbReference>
<dbReference type="EMBL" id="LQOY01000069">
    <property type="protein sequence ID" value="ORV89401.1"/>
    <property type="molecule type" value="Genomic_DNA"/>
</dbReference>
<reference evidence="3 4" key="1">
    <citation type="submission" date="2016-01" db="EMBL/GenBank/DDBJ databases">
        <title>The new phylogeny of the genus Mycobacterium.</title>
        <authorList>
            <person name="Tarcisio F."/>
            <person name="Conor M."/>
            <person name="Antonella G."/>
            <person name="Elisabetta G."/>
            <person name="Giulia F.S."/>
            <person name="Sara T."/>
            <person name="Anna F."/>
            <person name="Clotilde B."/>
            <person name="Roberto B."/>
            <person name="Veronica D.S."/>
            <person name="Fabio R."/>
            <person name="Monica P."/>
            <person name="Olivier J."/>
            <person name="Enrico T."/>
            <person name="Nicola S."/>
        </authorList>
    </citation>
    <scope>NUCLEOTIDE SEQUENCE [LARGE SCALE GENOMIC DNA]</scope>
    <source>
        <strain evidence="3 4">DSM 44160</strain>
    </source>
</reference>
<feature type="compositionally biased region" description="Polar residues" evidence="1">
    <location>
        <begin position="1"/>
        <end position="13"/>
    </location>
</feature>
<feature type="compositionally biased region" description="Gly residues" evidence="1">
    <location>
        <begin position="69"/>
        <end position="81"/>
    </location>
</feature>
<keyword evidence="2" id="KW-0472">Membrane</keyword>
<feature type="region of interest" description="Disordered" evidence="1">
    <location>
        <begin position="1"/>
        <end position="32"/>
    </location>
</feature>
<proteinExistence type="predicted"/>
<evidence type="ECO:0000313" key="4">
    <source>
        <dbReference type="Proteomes" id="UP000193928"/>
    </source>
</evidence>
<evidence type="ECO:0000313" key="3">
    <source>
        <dbReference type="EMBL" id="ORV89401.1"/>
    </source>
</evidence>
<organism evidence="3 4">
    <name type="scientific">Mycobacterium gordonae</name>
    <dbReference type="NCBI Taxonomy" id="1778"/>
    <lineage>
        <taxon>Bacteria</taxon>
        <taxon>Bacillati</taxon>
        <taxon>Actinomycetota</taxon>
        <taxon>Actinomycetes</taxon>
        <taxon>Mycobacteriales</taxon>
        <taxon>Mycobacteriaceae</taxon>
        <taxon>Mycobacterium</taxon>
    </lineage>
</organism>
<protein>
    <submittedName>
        <fullName evidence="3">Uncharacterized protein</fullName>
    </submittedName>
</protein>
<keyword evidence="4" id="KW-1185">Reference proteome</keyword>
<gene>
    <name evidence="3" type="ORF">AWC08_21795</name>
</gene>
<name>A0A1X1WS16_MYCGO</name>